<feature type="domain" description="AB hydrolase-1" evidence="2">
    <location>
        <begin position="504"/>
        <end position="740"/>
    </location>
</feature>
<dbReference type="InterPro" id="IPR020009">
    <property type="entry name" value="VolA/Pla-1/cef"/>
</dbReference>
<dbReference type="InterPro" id="IPR025920">
    <property type="entry name" value="Lipase_bact_N"/>
</dbReference>
<dbReference type="Pfam" id="PF12262">
    <property type="entry name" value="Lipase_bact_N"/>
    <property type="match status" value="1"/>
</dbReference>
<dbReference type="NCBIfam" id="TIGR03502">
    <property type="entry name" value="lipase_Pla1_cef"/>
    <property type="match status" value="1"/>
</dbReference>
<dbReference type="Gene3D" id="3.40.50.1820">
    <property type="entry name" value="alpha/beta hydrolase"/>
    <property type="match status" value="1"/>
</dbReference>
<dbReference type="AlphaFoldDB" id="A0A8J6LVL2"/>
<evidence type="ECO:0000259" key="2">
    <source>
        <dbReference type="Pfam" id="PF12697"/>
    </source>
</evidence>
<dbReference type="GO" id="GO:0016787">
    <property type="term" value="F:hydrolase activity"/>
    <property type="evidence" value="ECO:0007669"/>
    <property type="project" value="UniProtKB-KW"/>
</dbReference>
<proteinExistence type="predicted"/>
<sequence length="875" mass="90700">MKKLLISSAIAAVLGLTGCGGETLKDTQEDVATPAKPFSRIVFDPAESNLNVPNDLTMIPDGNLFDFTINILADNEVDPADPQYALGALDGWSTNHPFVINIDVPSGVEIDELTAGANGSVRIFEAQQALIGESATCQAMAAQVQAPTIPCEMGAELEFGVDFITQKTGAGEITVVPLKPLKPAQGYLMAVTDKLKDSDGRSVKGSTTWELVKQDPVSKPLGSADQKMLQGIVDTYLDALDGEGLSRDSVSYAAYFTTQSAGEVLDTVKQLSIAPFAKAFAQAMAQTNGDVAASQQAAAVYLPAITVGDAAAPDVFTAFYAGGVFSAEQVAGLNQLGMTNCGAVVAGLQSSNPVVSATAQQMVGYCAASMKKGQISLPYYLSSTNPLADWWRSACTNGFAAGSLGAEVVGNLIQAGAVGPNNDYCQVASEGLLMDLDLSAIGIDDPRNLTKFSPIPQVNSYQTLDVQITVPNSAITGMQKPATGWPVVIMQHGITSKKEDMLALTGALSAAGYATVAIDHPLHGSRGMMQDKDGDGTPDIVNASDGFGGDATDYLNLNSLLTARDNLRQSEADIMGLRLGLNAVIDTTNPTERLLNGSDVSFVGHSLGAIAGTTAVAHLNTTLDEESGLNAFNGMYHIKAATLANPGAAVGVFLFESPTFTPLIKTGLAQSQIAEFQAYLASAEFQQALFDAPGQPTEGFMAFLQAQGATAPTEQLAGIYGWLVFSADPANAAAVAKANGLFSQFQFVAQTVLDSGDPVNFASTIGANTHVHMIEVVGGNPDSQGGTFPSDQVIPNTTSLPLAGTEPLAALMGLPAVSTTTEGNGLVRFLEGTHSSLLDPGPSMAATVEMQKQTAAFVASGGAAIVVENTAVVKQ</sequence>
<name>A0A8J6LVL2_9ALTE</name>
<accession>A0A8J6LVL2</accession>
<dbReference type="RefSeq" id="WP_186505125.1">
    <property type="nucleotide sequence ID" value="NZ_JACNEP010000001.1"/>
</dbReference>
<gene>
    <name evidence="3" type="ORF">H8B19_02155</name>
</gene>
<feature type="domain" description="Bacterial virulence factor lipase N-terminal" evidence="1">
    <location>
        <begin position="76"/>
        <end position="278"/>
    </location>
</feature>
<dbReference type="InterPro" id="IPR000073">
    <property type="entry name" value="AB_hydrolase_1"/>
</dbReference>
<dbReference type="EMBL" id="JACNEP010000001">
    <property type="protein sequence ID" value="MBC3764664.1"/>
    <property type="molecule type" value="Genomic_DNA"/>
</dbReference>
<keyword evidence="4" id="KW-1185">Reference proteome</keyword>
<reference evidence="3" key="1">
    <citation type="journal article" date="2018" name="Int. J. Syst. Evol. Microbiol.">
        <title>Neptunicella marina gen. nov., sp. nov., isolated from surface seawater.</title>
        <authorList>
            <person name="Liu X."/>
            <person name="Lai Q."/>
            <person name="Du Y."/>
            <person name="Zhang X."/>
            <person name="Liu Z."/>
            <person name="Sun F."/>
            <person name="Shao Z."/>
        </authorList>
    </citation>
    <scope>NUCLEOTIDE SEQUENCE</scope>
    <source>
        <strain evidence="3">S27-2</strain>
    </source>
</reference>
<evidence type="ECO:0000313" key="3">
    <source>
        <dbReference type="EMBL" id="MBC3764664.1"/>
    </source>
</evidence>
<dbReference type="PROSITE" id="PS51257">
    <property type="entry name" value="PROKAR_LIPOPROTEIN"/>
    <property type="match status" value="1"/>
</dbReference>
<keyword evidence="3" id="KW-0378">Hydrolase</keyword>
<protein>
    <submittedName>
        <fullName evidence="3">Alpha/beta fold hydrolase</fullName>
    </submittedName>
</protein>
<comment type="caution">
    <text evidence="3">The sequence shown here is derived from an EMBL/GenBank/DDBJ whole genome shotgun (WGS) entry which is preliminary data.</text>
</comment>
<dbReference type="InterPro" id="IPR029058">
    <property type="entry name" value="AB_hydrolase_fold"/>
</dbReference>
<organism evidence="3 4">
    <name type="scientific">Neptunicella marina</name>
    <dbReference type="NCBI Taxonomy" id="2125989"/>
    <lineage>
        <taxon>Bacteria</taxon>
        <taxon>Pseudomonadati</taxon>
        <taxon>Pseudomonadota</taxon>
        <taxon>Gammaproteobacteria</taxon>
        <taxon>Alteromonadales</taxon>
        <taxon>Alteromonadaceae</taxon>
        <taxon>Neptunicella</taxon>
    </lineage>
</organism>
<dbReference type="Proteomes" id="UP000601768">
    <property type="component" value="Unassembled WGS sequence"/>
</dbReference>
<reference evidence="3" key="2">
    <citation type="submission" date="2020-08" db="EMBL/GenBank/DDBJ databases">
        <authorList>
            <person name="Lai Q."/>
        </authorList>
    </citation>
    <scope>NUCLEOTIDE SEQUENCE</scope>
    <source>
        <strain evidence="3">S27-2</strain>
    </source>
</reference>
<dbReference type="SUPFAM" id="SSF53474">
    <property type="entry name" value="alpha/beta-Hydrolases"/>
    <property type="match status" value="1"/>
</dbReference>
<evidence type="ECO:0000259" key="1">
    <source>
        <dbReference type="Pfam" id="PF12262"/>
    </source>
</evidence>
<evidence type="ECO:0000313" key="4">
    <source>
        <dbReference type="Proteomes" id="UP000601768"/>
    </source>
</evidence>
<dbReference type="Pfam" id="PF12697">
    <property type="entry name" value="Abhydrolase_6"/>
    <property type="match status" value="1"/>
</dbReference>